<name>A0A6D2HYU7_9BRAS</name>
<evidence type="ECO:0000313" key="1">
    <source>
        <dbReference type="EMBL" id="CAA7020928.1"/>
    </source>
</evidence>
<proteinExistence type="predicted"/>
<accession>A0A6D2HYU7</accession>
<dbReference type="Gene3D" id="1.25.40.20">
    <property type="entry name" value="Ankyrin repeat-containing domain"/>
    <property type="match status" value="1"/>
</dbReference>
<dbReference type="SUPFAM" id="SSF48403">
    <property type="entry name" value="Ankyrin repeat"/>
    <property type="match status" value="1"/>
</dbReference>
<gene>
    <name evidence="1" type="ORF">MERR_LOCUS8163</name>
</gene>
<reference evidence="1" key="1">
    <citation type="submission" date="2020-01" db="EMBL/GenBank/DDBJ databases">
        <authorList>
            <person name="Mishra B."/>
        </authorList>
    </citation>
    <scope>NUCLEOTIDE SEQUENCE [LARGE SCALE GENOMIC DNA]</scope>
</reference>
<dbReference type="Proteomes" id="UP000467841">
    <property type="component" value="Unassembled WGS sequence"/>
</dbReference>
<sequence>MKLRSSIMHDNVQISHIEVVVSPPIYACNVFFQFTYYEKSFHRQKALFSSIYEMGAMKESLVDSLDHSNNTKDLLFSPNLQREDQSLGITDDRKFSLDEIVPLSQACIKRDWITAEALIKHRPSITREGVNQSTLVSKPLYTLLLLGSTPSLSENLLRRCTKKDLTLWDSNVRTAFGIAAESGNIKIAEILFEKNKELPVI</sequence>
<evidence type="ECO:0000313" key="2">
    <source>
        <dbReference type="Proteomes" id="UP000467841"/>
    </source>
</evidence>
<dbReference type="AlphaFoldDB" id="A0A6D2HYU7"/>
<keyword evidence="2" id="KW-1185">Reference proteome</keyword>
<dbReference type="InterPro" id="IPR036770">
    <property type="entry name" value="Ankyrin_rpt-contain_sf"/>
</dbReference>
<protein>
    <recommendedName>
        <fullName evidence="3">PGG domain-containing protein</fullName>
    </recommendedName>
</protein>
<evidence type="ECO:0008006" key="3">
    <source>
        <dbReference type="Google" id="ProtNLM"/>
    </source>
</evidence>
<organism evidence="1 2">
    <name type="scientific">Microthlaspi erraticum</name>
    <dbReference type="NCBI Taxonomy" id="1685480"/>
    <lineage>
        <taxon>Eukaryota</taxon>
        <taxon>Viridiplantae</taxon>
        <taxon>Streptophyta</taxon>
        <taxon>Embryophyta</taxon>
        <taxon>Tracheophyta</taxon>
        <taxon>Spermatophyta</taxon>
        <taxon>Magnoliopsida</taxon>
        <taxon>eudicotyledons</taxon>
        <taxon>Gunneridae</taxon>
        <taxon>Pentapetalae</taxon>
        <taxon>rosids</taxon>
        <taxon>malvids</taxon>
        <taxon>Brassicales</taxon>
        <taxon>Brassicaceae</taxon>
        <taxon>Coluteocarpeae</taxon>
        <taxon>Microthlaspi</taxon>
    </lineage>
</organism>
<dbReference type="EMBL" id="CACVBM020000566">
    <property type="protein sequence ID" value="CAA7020928.1"/>
    <property type="molecule type" value="Genomic_DNA"/>
</dbReference>
<comment type="caution">
    <text evidence="1">The sequence shown here is derived from an EMBL/GenBank/DDBJ whole genome shotgun (WGS) entry which is preliminary data.</text>
</comment>
<dbReference type="OrthoDB" id="1427188at2759"/>